<comment type="subunit">
    <text evidence="9">F-type ATPases have 2 components, CF(1) - the catalytic core - and CF(0) - the membrane proton channel. CF(1) and CF(0) have multiple subunits.</text>
</comment>
<protein>
    <recommendedName>
        <fullName evidence="9">ATP synthase subunit b</fullName>
    </recommendedName>
</protein>
<dbReference type="GO" id="GO:0015986">
    <property type="term" value="P:proton motive force-driven ATP synthesis"/>
    <property type="evidence" value="ECO:0000318"/>
    <property type="project" value="GO_Central"/>
</dbReference>
<dbReference type="RefSeq" id="XP_784941.1">
    <property type="nucleotide sequence ID" value="XM_779848.5"/>
</dbReference>
<keyword evidence="7 9" id="KW-0496">Mitochondrion</keyword>
<evidence type="ECO:0000256" key="2">
    <source>
        <dbReference type="ARBA" id="ARBA00022448"/>
    </source>
</evidence>
<keyword evidence="6 9" id="KW-0406">Ion transport</keyword>
<comment type="similarity">
    <text evidence="1 9">Belongs to the eukaryotic ATPase B chain family.</text>
</comment>
<dbReference type="Proteomes" id="UP000007110">
    <property type="component" value="Unassembled WGS sequence"/>
</dbReference>
<dbReference type="EnsemblMetazoa" id="XM_779848">
    <property type="protein sequence ID" value="XP_784941"/>
    <property type="gene ID" value="LOC579751"/>
</dbReference>
<accession>A0A7M7RB57</accession>
<evidence type="ECO:0000313" key="10">
    <source>
        <dbReference type="EnsemblMetazoa" id="XP_784941"/>
    </source>
</evidence>
<dbReference type="InParanoid" id="A0A7M7RB57"/>
<dbReference type="GO" id="GO:0005743">
    <property type="term" value="C:mitochondrial inner membrane"/>
    <property type="evidence" value="ECO:0007669"/>
    <property type="project" value="UniProtKB-SubCell"/>
</dbReference>
<evidence type="ECO:0000256" key="7">
    <source>
        <dbReference type="ARBA" id="ARBA00023128"/>
    </source>
</evidence>
<evidence type="ECO:0000256" key="9">
    <source>
        <dbReference type="RuleBase" id="RU368017"/>
    </source>
</evidence>
<keyword evidence="5 9" id="KW-0999">Mitochondrion inner membrane</keyword>
<dbReference type="KEGG" id="spu:579751"/>
<sequence length="249" mass="28352">MLSRLAMRNGSAIASIALRSSAPCVSAAPQKMLLSTSTPQRMPNKMPEEAGKIRFGFVPEEWFQFMYKKTGVTGPYVFGTGLILFLLNKEIYVMGPETVHAAVALGLFIYGIKKLGPGIAEWADKKREETLADAYAGRNANIAAYKDAIEHEKTEQWRLDGRKQLFDARRENVAMRMEIEYRERLQQVAQAVQKKMDYHVELENTKRRLEQQHMVRWIEQNVVKSITPQQEKDIMSTCISNLKNLAPTA</sequence>
<keyword evidence="8 9" id="KW-0472">Membrane</keyword>
<evidence type="ECO:0000256" key="3">
    <source>
        <dbReference type="ARBA" id="ARBA00022547"/>
    </source>
</evidence>
<dbReference type="Gene3D" id="1.20.5.2210">
    <property type="match status" value="1"/>
</dbReference>
<dbReference type="CTD" id="515"/>
<comment type="function">
    <text evidence="9">Subunit b, of the mitochondrial membrane ATP synthase complex (F(1)F(0) ATP synthase or Complex V) that produces ATP from ADP in the presence of a proton gradient across the membrane which is generated by electron transport complexes of the respiratory chain. ATP synthase complex consist of a soluble F(1) head domain - the catalytic core - and a membrane F(1) domain - the membrane proton channel. These two domains are linked by a central stalk rotating inside the F(1) region and a stationary peripheral stalk. During catalysis, ATP synthesis in the catalytic domain of F(1) is coupled via a rotary mechanism of the central stalk subunits to proton translocation. In vivo, can only synthesize ATP although its ATP hydrolase activity can be activated artificially in vitro. Part of the complex F(0) domain. Part of the complex F(0) domain and the peripheric stalk, which acts as a stator to hold the catalytic alpha(3)beta(3) subcomplex and subunit a/ATP6 static relative to the rotary elements.</text>
</comment>
<reference evidence="10" key="2">
    <citation type="submission" date="2021-01" db="UniProtKB">
        <authorList>
            <consortium name="EnsemblMetazoa"/>
        </authorList>
    </citation>
    <scope>IDENTIFICATION</scope>
</reference>
<dbReference type="GO" id="GO:0015078">
    <property type="term" value="F:proton transmembrane transporter activity"/>
    <property type="evidence" value="ECO:0007669"/>
    <property type="project" value="UniProtKB-UniRule"/>
</dbReference>
<dbReference type="SUPFAM" id="SSF161060">
    <property type="entry name" value="ATP synthase B chain-like"/>
    <property type="match status" value="1"/>
</dbReference>
<comment type="subcellular location">
    <subcellularLocation>
        <location evidence="9">Mitochondrion</location>
    </subcellularLocation>
    <subcellularLocation>
        <location evidence="9">Mitochondrion inner membrane</location>
    </subcellularLocation>
</comment>
<dbReference type="AlphaFoldDB" id="A0A7M7RB57"/>
<keyword evidence="3 9" id="KW-0138">CF(0)</keyword>
<dbReference type="InterPro" id="IPR008688">
    <property type="entry name" value="ATP_synth_Bsub_B/MI25"/>
</dbReference>
<dbReference type="PANTHER" id="PTHR12733">
    <property type="entry name" value="MITOCHONDRIAL ATP SYNTHASE B CHAIN"/>
    <property type="match status" value="1"/>
</dbReference>
<dbReference type="Pfam" id="PF05405">
    <property type="entry name" value="Mt_ATP-synt_B"/>
    <property type="match status" value="1"/>
</dbReference>
<keyword evidence="11" id="KW-1185">Reference proteome</keyword>
<evidence type="ECO:0000313" key="11">
    <source>
        <dbReference type="Proteomes" id="UP000007110"/>
    </source>
</evidence>
<dbReference type="PANTHER" id="PTHR12733:SF3">
    <property type="entry name" value="ATP SYNTHASE F(0) COMPLEX SUBUNIT B1, MITOCHONDRIAL"/>
    <property type="match status" value="1"/>
</dbReference>
<name>A0A7M7RB57_STRPU</name>
<reference evidence="11" key="1">
    <citation type="submission" date="2015-02" db="EMBL/GenBank/DDBJ databases">
        <title>Genome sequencing for Strongylocentrotus purpuratus.</title>
        <authorList>
            <person name="Murali S."/>
            <person name="Liu Y."/>
            <person name="Vee V."/>
            <person name="English A."/>
            <person name="Wang M."/>
            <person name="Skinner E."/>
            <person name="Han Y."/>
            <person name="Muzny D.M."/>
            <person name="Worley K.C."/>
            <person name="Gibbs R.A."/>
        </authorList>
    </citation>
    <scope>NUCLEOTIDE SEQUENCE</scope>
</reference>
<proteinExistence type="inferred from homology"/>
<dbReference type="GeneID" id="579751"/>
<evidence type="ECO:0000256" key="5">
    <source>
        <dbReference type="ARBA" id="ARBA00022792"/>
    </source>
</evidence>
<dbReference type="InterPro" id="IPR013837">
    <property type="entry name" value="ATP_synth_F0_suB"/>
</dbReference>
<keyword evidence="4 9" id="KW-0375">Hydrogen ion transport</keyword>
<dbReference type="GO" id="GO:0045259">
    <property type="term" value="C:proton-transporting ATP synthase complex"/>
    <property type="evidence" value="ECO:0007669"/>
    <property type="project" value="UniProtKB-KW"/>
</dbReference>
<dbReference type="OMA" id="HMINWVD"/>
<dbReference type="OrthoDB" id="67388at2759"/>
<evidence type="ECO:0000256" key="4">
    <source>
        <dbReference type="ARBA" id="ARBA00022781"/>
    </source>
</evidence>
<evidence type="ECO:0000256" key="1">
    <source>
        <dbReference type="ARBA" id="ARBA00007479"/>
    </source>
</evidence>
<keyword evidence="2 9" id="KW-0813">Transport</keyword>
<evidence type="ECO:0000256" key="6">
    <source>
        <dbReference type="ARBA" id="ARBA00023065"/>
    </source>
</evidence>
<evidence type="ECO:0000256" key="8">
    <source>
        <dbReference type="ARBA" id="ARBA00023136"/>
    </source>
</evidence>
<organism evidence="10 11">
    <name type="scientific">Strongylocentrotus purpuratus</name>
    <name type="common">Purple sea urchin</name>
    <dbReference type="NCBI Taxonomy" id="7668"/>
    <lineage>
        <taxon>Eukaryota</taxon>
        <taxon>Metazoa</taxon>
        <taxon>Echinodermata</taxon>
        <taxon>Eleutherozoa</taxon>
        <taxon>Echinozoa</taxon>
        <taxon>Echinoidea</taxon>
        <taxon>Euechinoidea</taxon>
        <taxon>Echinacea</taxon>
        <taxon>Camarodonta</taxon>
        <taxon>Echinidea</taxon>
        <taxon>Strongylocentrotidae</taxon>
        <taxon>Strongylocentrotus</taxon>
    </lineage>
</organism>